<dbReference type="HAMAP" id="MF_00598">
    <property type="entry name" value="Smg"/>
    <property type="match status" value="1"/>
</dbReference>
<dbReference type="PANTHER" id="PTHR38692">
    <property type="entry name" value="PROTEIN SMG"/>
    <property type="match status" value="1"/>
</dbReference>
<dbReference type="Proteomes" id="UP000260351">
    <property type="component" value="Unassembled WGS sequence"/>
</dbReference>
<comment type="similarity">
    <text evidence="1">Belongs to the Smg family.</text>
</comment>
<dbReference type="PANTHER" id="PTHR38692:SF1">
    <property type="entry name" value="PROTEIN SMG"/>
    <property type="match status" value="1"/>
</dbReference>
<evidence type="ECO:0000313" key="2">
    <source>
        <dbReference type="EMBL" id="RFF30192.1"/>
    </source>
</evidence>
<evidence type="ECO:0000313" key="3">
    <source>
        <dbReference type="Proteomes" id="UP000260351"/>
    </source>
</evidence>
<evidence type="ECO:0000256" key="1">
    <source>
        <dbReference type="HAMAP-Rule" id="MF_00598"/>
    </source>
</evidence>
<dbReference type="AlphaFoldDB" id="A0A3E1K831"/>
<proteinExistence type="inferred from homology"/>
<organism evidence="2 3">
    <name type="scientific">Wenzhouxiangella sediminis</name>
    <dbReference type="NCBI Taxonomy" id="1792836"/>
    <lineage>
        <taxon>Bacteria</taxon>
        <taxon>Pseudomonadati</taxon>
        <taxon>Pseudomonadota</taxon>
        <taxon>Gammaproteobacteria</taxon>
        <taxon>Chromatiales</taxon>
        <taxon>Wenzhouxiangellaceae</taxon>
        <taxon>Wenzhouxiangella</taxon>
    </lineage>
</organism>
<dbReference type="OrthoDB" id="9788984at2"/>
<comment type="caution">
    <text evidence="2">The sequence shown here is derived from an EMBL/GenBank/DDBJ whole genome shotgun (WGS) entry which is preliminary data.</text>
</comment>
<dbReference type="RefSeq" id="WP_116650793.1">
    <property type="nucleotide sequence ID" value="NZ_QUZK01000037.1"/>
</dbReference>
<keyword evidence="3" id="KW-1185">Reference proteome</keyword>
<protein>
    <recommendedName>
        <fullName evidence="1">Protein Smg homolog</fullName>
    </recommendedName>
</protein>
<name>A0A3E1K831_9GAMM</name>
<accession>A0A3E1K831</accession>
<dbReference type="Pfam" id="PF04361">
    <property type="entry name" value="DUF494"/>
    <property type="match status" value="1"/>
</dbReference>
<sequence>MKENVLDLLMYLFENYIYDEPEEEPDRESLSESLEEAGFSSGEIDRAFNWLDGLAEQRKLPELGGHESNPIRVFTDDESRRLDVNARGFILYLENVGVLDPLRREMVIDRLAALETEDISLEDVKWVILMVLFNQPGQEANYAWMEDLMFDEEGEYRH</sequence>
<reference evidence="2 3" key="1">
    <citation type="submission" date="2018-08" db="EMBL/GenBank/DDBJ databases">
        <title>Wenzhouxiangella salilacus sp. nov., a novel bacterium isolated from a saline lake in Xinjiang Province, China.</title>
        <authorList>
            <person name="Han S."/>
        </authorList>
    </citation>
    <scope>NUCLEOTIDE SEQUENCE [LARGE SCALE GENOMIC DNA]</scope>
    <source>
        <strain evidence="2 3">XDB06</strain>
    </source>
</reference>
<dbReference type="InterPro" id="IPR007456">
    <property type="entry name" value="Smg"/>
</dbReference>
<gene>
    <name evidence="1" type="primary">smg</name>
    <name evidence="2" type="ORF">DZC52_08930</name>
</gene>
<dbReference type="EMBL" id="QUZK01000037">
    <property type="protein sequence ID" value="RFF30192.1"/>
    <property type="molecule type" value="Genomic_DNA"/>
</dbReference>